<gene>
    <name evidence="2" type="ORF">MOBT1_003035</name>
</gene>
<evidence type="ECO:0000313" key="3">
    <source>
        <dbReference type="Proteomes" id="UP001214603"/>
    </source>
</evidence>
<sequence>MPQKDDYLECLHHTKELERAHAIQEQAIKRQAEESRLSREAAKKGGLAGPRLGLIDVDSNESKGEAKSE</sequence>
<feature type="compositionally biased region" description="Basic and acidic residues" evidence="1">
    <location>
        <begin position="60"/>
        <end position="69"/>
    </location>
</feature>
<dbReference type="AlphaFoldDB" id="A0AAF0E124"/>
<keyword evidence="3" id="KW-1185">Reference proteome</keyword>
<name>A0AAF0E124_9BASI</name>
<proteinExistence type="predicted"/>
<dbReference type="Proteomes" id="UP001214603">
    <property type="component" value="Chromosome 8"/>
</dbReference>
<feature type="region of interest" description="Disordered" evidence="1">
    <location>
        <begin position="30"/>
        <end position="69"/>
    </location>
</feature>
<accession>A0AAF0E124</accession>
<evidence type="ECO:0000313" key="2">
    <source>
        <dbReference type="EMBL" id="WFD04328.1"/>
    </source>
</evidence>
<organism evidence="2 3">
    <name type="scientific">Malassezia obtusa</name>
    <dbReference type="NCBI Taxonomy" id="76774"/>
    <lineage>
        <taxon>Eukaryota</taxon>
        <taxon>Fungi</taxon>
        <taxon>Dikarya</taxon>
        <taxon>Basidiomycota</taxon>
        <taxon>Ustilaginomycotina</taxon>
        <taxon>Malasseziomycetes</taxon>
        <taxon>Malasseziales</taxon>
        <taxon>Malasseziaceae</taxon>
        <taxon>Malassezia</taxon>
    </lineage>
</organism>
<feature type="compositionally biased region" description="Basic and acidic residues" evidence="1">
    <location>
        <begin position="30"/>
        <end position="43"/>
    </location>
</feature>
<dbReference type="EMBL" id="CP119941">
    <property type="protein sequence ID" value="WFD04328.1"/>
    <property type="molecule type" value="Genomic_DNA"/>
</dbReference>
<evidence type="ECO:0000256" key="1">
    <source>
        <dbReference type="SAM" id="MobiDB-lite"/>
    </source>
</evidence>
<reference evidence="2" key="1">
    <citation type="submission" date="2023-03" db="EMBL/GenBank/DDBJ databases">
        <title>Mating type loci evolution in Malassezia.</title>
        <authorList>
            <person name="Coelho M.A."/>
        </authorList>
    </citation>
    <scope>NUCLEOTIDE SEQUENCE</scope>
    <source>
        <strain evidence="2">CBS 7876</strain>
    </source>
</reference>
<protein>
    <submittedName>
        <fullName evidence="2">Uncharacterized protein</fullName>
    </submittedName>
</protein>